<keyword evidence="2" id="KW-1185">Reference proteome</keyword>
<gene>
    <name evidence="1" type="ORF">GCM10011578_001790</name>
</gene>
<organism evidence="1 2">
    <name type="scientific">Streptomyces fuscichromogenes</name>
    <dbReference type="NCBI Taxonomy" id="1324013"/>
    <lineage>
        <taxon>Bacteria</taxon>
        <taxon>Bacillati</taxon>
        <taxon>Actinomycetota</taxon>
        <taxon>Actinomycetes</taxon>
        <taxon>Kitasatosporales</taxon>
        <taxon>Streptomycetaceae</taxon>
        <taxon>Streptomyces</taxon>
    </lineage>
</organism>
<dbReference type="Proteomes" id="UP000653411">
    <property type="component" value="Unassembled WGS sequence"/>
</dbReference>
<name>A0A917X6F6_9ACTN</name>
<proteinExistence type="predicted"/>
<comment type="caution">
    <text evidence="1">The sequence shown here is derived from an EMBL/GenBank/DDBJ whole genome shotgun (WGS) entry which is preliminary data.</text>
</comment>
<dbReference type="AlphaFoldDB" id="A0A917X6F6"/>
<dbReference type="RefSeq" id="WP_189260556.1">
    <property type="nucleotide sequence ID" value="NZ_BMML01000001.1"/>
</dbReference>
<reference evidence="1" key="2">
    <citation type="submission" date="2020-09" db="EMBL/GenBank/DDBJ databases">
        <authorList>
            <person name="Sun Q."/>
            <person name="Zhou Y."/>
        </authorList>
    </citation>
    <scope>NUCLEOTIDE SEQUENCE</scope>
    <source>
        <strain evidence="1">CGMCC 4.7110</strain>
    </source>
</reference>
<reference evidence="1" key="1">
    <citation type="journal article" date="2014" name="Int. J. Syst. Evol. Microbiol.">
        <title>Complete genome sequence of Corynebacterium casei LMG S-19264T (=DSM 44701T), isolated from a smear-ripened cheese.</title>
        <authorList>
            <consortium name="US DOE Joint Genome Institute (JGI-PGF)"/>
            <person name="Walter F."/>
            <person name="Albersmeier A."/>
            <person name="Kalinowski J."/>
            <person name="Ruckert C."/>
        </authorList>
    </citation>
    <scope>NUCLEOTIDE SEQUENCE</scope>
    <source>
        <strain evidence="1">CGMCC 4.7110</strain>
    </source>
</reference>
<evidence type="ECO:0000313" key="1">
    <source>
        <dbReference type="EMBL" id="GGM86626.1"/>
    </source>
</evidence>
<dbReference type="EMBL" id="BMML01000001">
    <property type="protein sequence ID" value="GGM86626.1"/>
    <property type="molecule type" value="Genomic_DNA"/>
</dbReference>
<protein>
    <submittedName>
        <fullName evidence="1">Uncharacterized protein</fullName>
    </submittedName>
</protein>
<evidence type="ECO:0000313" key="2">
    <source>
        <dbReference type="Proteomes" id="UP000653411"/>
    </source>
</evidence>
<accession>A0A917X6F6</accession>
<sequence>MLCATWTLLTRPEGGTRRRTRSGSFGREITVPVADRTHTLGSSRFTRI</sequence>